<proteinExistence type="predicted"/>
<evidence type="ECO:0000313" key="3">
    <source>
        <dbReference type="Proteomes" id="UP000578819"/>
    </source>
</evidence>
<gene>
    <name evidence="2" type="ORF">FHR38_001599</name>
</gene>
<sequence length="84" mass="9312">MYVEHVALPGIGLRQVITTDDDQHVGVVCHHNGRRDLVVYRPDDPDAALSVTLTRREAATLARLLGLVEVEETDCACHRQPAVR</sequence>
<organism evidence="2 3">
    <name type="scientific">Micromonospora polyrhachis</name>
    <dbReference type="NCBI Taxonomy" id="1282883"/>
    <lineage>
        <taxon>Bacteria</taxon>
        <taxon>Bacillati</taxon>
        <taxon>Actinomycetota</taxon>
        <taxon>Actinomycetes</taxon>
        <taxon>Micromonosporales</taxon>
        <taxon>Micromonosporaceae</taxon>
        <taxon>Micromonospora</taxon>
    </lineage>
</organism>
<protein>
    <submittedName>
        <fullName evidence="2">K+/H+ antiporter YhaU regulatory subunit KhtT</fullName>
    </submittedName>
</protein>
<evidence type="ECO:0000313" key="2">
    <source>
        <dbReference type="EMBL" id="MBB4957866.1"/>
    </source>
</evidence>
<dbReference type="InterPro" id="IPR058776">
    <property type="entry name" value="KhtT-like_N"/>
</dbReference>
<keyword evidence="3" id="KW-1185">Reference proteome</keyword>
<evidence type="ECO:0000259" key="1">
    <source>
        <dbReference type="Pfam" id="PF25991"/>
    </source>
</evidence>
<dbReference type="EMBL" id="JACHJW010000001">
    <property type="protein sequence ID" value="MBB4957866.1"/>
    <property type="molecule type" value="Genomic_DNA"/>
</dbReference>
<reference evidence="2 3" key="1">
    <citation type="submission" date="2020-08" db="EMBL/GenBank/DDBJ databases">
        <title>Sequencing the genomes of 1000 actinobacteria strains.</title>
        <authorList>
            <person name="Klenk H.-P."/>
        </authorList>
    </citation>
    <scope>NUCLEOTIDE SEQUENCE [LARGE SCALE GENOMIC DNA]</scope>
    <source>
        <strain evidence="2 3">DSM 45886</strain>
    </source>
</reference>
<feature type="domain" description="Potassium/proton antiporter subunit KhtT-like N-terminal" evidence="1">
    <location>
        <begin position="1"/>
        <end position="66"/>
    </location>
</feature>
<accession>A0A7W7SNV8</accession>
<dbReference type="Proteomes" id="UP000578819">
    <property type="component" value="Unassembled WGS sequence"/>
</dbReference>
<comment type="caution">
    <text evidence="2">The sequence shown here is derived from an EMBL/GenBank/DDBJ whole genome shotgun (WGS) entry which is preliminary data.</text>
</comment>
<dbReference type="AlphaFoldDB" id="A0A7W7SNV8"/>
<name>A0A7W7SNV8_9ACTN</name>
<dbReference type="Pfam" id="PF25991">
    <property type="entry name" value="KhtT_N"/>
    <property type="match status" value="1"/>
</dbReference>
<dbReference type="RefSeq" id="WP_184534045.1">
    <property type="nucleotide sequence ID" value="NZ_JACHJW010000001.1"/>
</dbReference>